<name>A0A6C0KUI5_9ZZZZ</name>
<dbReference type="EMBL" id="MN740968">
    <property type="protein sequence ID" value="QHU20380.1"/>
    <property type="molecule type" value="Genomic_DNA"/>
</dbReference>
<organism evidence="2">
    <name type="scientific">viral metagenome</name>
    <dbReference type="NCBI Taxonomy" id="1070528"/>
    <lineage>
        <taxon>unclassified sequences</taxon>
        <taxon>metagenomes</taxon>
        <taxon>organismal metagenomes</taxon>
    </lineage>
</organism>
<evidence type="ECO:0000256" key="1">
    <source>
        <dbReference type="SAM" id="MobiDB-lite"/>
    </source>
</evidence>
<feature type="region of interest" description="Disordered" evidence="1">
    <location>
        <begin position="66"/>
        <end position="111"/>
    </location>
</feature>
<feature type="compositionally biased region" description="Basic and acidic residues" evidence="1">
    <location>
        <begin position="94"/>
        <end position="111"/>
    </location>
</feature>
<proteinExistence type="predicted"/>
<reference evidence="2" key="1">
    <citation type="journal article" date="2020" name="Nature">
        <title>Giant virus diversity and host interactions through global metagenomics.</title>
        <authorList>
            <person name="Schulz F."/>
            <person name="Roux S."/>
            <person name="Paez-Espino D."/>
            <person name="Jungbluth S."/>
            <person name="Walsh D.A."/>
            <person name="Denef V.J."/>
            <person name="McMahon K.D."/>
            <person name="Konstantinidis K.T."/>
            <person name="Eloe-Fadrosh E.A."/>
            <person name="Kyrpides N.C."/>
            <person name="Woyke T."/>
        </authorList>
    </citation>
    <scope>NUCLEOTIDE SEQUENCE</scope>
    <source>
        <strain evidence="2">GVMAG-S-3300013093-109</strain>
    </source>
</reference>
<feature type="compositionally biased region" description="Basic and acidic residues" evidence="1">
    <location>
        <begin position="66"/>
        <end position="86"/>
    </location>
</feature>
<dbReference type="AlphaFoldDB" id="A0A6C0KUI5"/>
<accession>A0A6C0KUI5</accession>
<protein>
    <submittedName>
        <fullName evidence="2">Uncharacterized protein</fullName>
    </submittedName>
</protein>
<sequence length="174" mass="19997">MGTYLSVPFVAKKTVACEPATKQDSTEQAIEAVTKTEVKEEITQEVTQLMQKVVENLEVIQQIKEEAPVKEEKKAEPPVQQVKKEEEEVVAPVEEEKKEEEKKEEQKMSDQTLKECMEIEATIAKVSVPDLKIKIPLDDEIAENITVIRAPEFRNQFNSESHAIKKFNKKHRRH</sequence>
<evidence type="ECO:0000313" key="2">
    <source>
        <dbReference type="EMBL" id="QHU20380.1"/>
    </source>
</evidence>